<dbReference type="AlphaFoldDB" id="A0A225WE08"/>
<keyword evidence="1" id="KW-0808">Transferase</keyword>
<evidence type="ECO:0000313" key="1">
    <source>
        <dbReference type="EMBL" id="OWZ15963.1"/>
    </source>
</evidence>
<comment type="caution">
    <text evidence="1">The sequence shown here is derived from an EMBL/GenBank/DDBJ whole genome shotgun (WGS) entry which is preliminary data.</text>
</comment>
<reference evidence="2" key="1">
    <citation type="submission" date="2017-03" db="EMBL/GenBank/DDBJ databases">
        <title>Phytopthora megakarya and P. palmivora, two closely related causual agents of cacao black pod achieved similar genome size and gene model numbers by different mechanisms.</title>
        <authorList>
            <person name="Ali S."/>
            <person name="Shao J."/>
            <person name="Larry D.J."/>
            <person name="Kronmiller B."/>
            <person name="Shen D."/>
            <person name="Strem M.D."/>
            <person name="Melnick R.L."/>
            <person name="Guiltinan M.J."/>
            <person name="Tyler B.M."/>
            <person name="Meinhardt L.W."/>
            <person name="Bailey B.A."/>
        </authorList>
    </citation>
    <scope>NUCLEOTIDE SEQUENCE [LARGE SCALE GENOMIC DNA]</scope>
    <source>
        <strain evidence="2">zdho120</strain>
    </source>
</reference>
<gene>
    <name evidence="1" type="ORF">PHMEG_00010311</name>
</gene>
<name>A0A225WE08_9STRA</name>
<sequence>MTDVFLAFNCIVGPRQIPTMAYRPQANDADPSREDVCRQREPKGLERVCRAPDVSLNTAQDRVRGDTPFFLVHGWDPRSTLEASLPVVSTHRRYRNPRRWRNHVQSHYQRAREVVNERLCEAIRDRADHHNEGLRPYNFKAGGQVWLYLDRVKVDYARKLAHL</sequence>
<dbReference type="GO" id="GO:0003964">
    <property type="term" value="F:RNA-directed DNA polymerase activity"/>
    <property type="evidence" value="ECO:0007669"/>
    <property type="project" value="UniProtKB-KW"/>
</dbReference>
<keyword evidence="2" id="KW-1185">Reference proteome</keyword>
<dbReference type="Proteomes" id="UP000198211">
    <property type="component" value="Unassembled WGS sequence"/>
</dbReference>
<keyword evidence="1" id="KW-0695">RNA-directed DNA polymerase</keyword>
<protein>
    <submittedName>
        <fullName evidence="1">Reverse transcriptase</fullName>
    </submittedName>
</protein>
<keyword evidence="1" id="KW-0548">Nucleotidyltransferase</keyword>
<dbReference type="EMBL" id="NBNE01001020">
    <property type="protein sequence ID" value="OWZ15963.1"/>
    <property type="molecule type" value="Genomic_DNA"/>
</dbReference>
<evidence type="ECO:0000313" key="2">
    <source>
        <dbReference type="Proteomes" id="UP000198211"/>
    </source>
</evidence>
<dbReference type="OrthoDB" id="101303at2759"/>
<organism evidence="1 2">
    <name type="scientific">Phytophthora megakarya</name>
    <dbReference type="NCBI Taxonomy" id="4795"/>
    <lineage>
        <taxon>Eukaryota</taxon>
        <taxon>Sar</taxon>
        <taxon>Stramenopiles</taxon>
        <taxon>Oomycota</taxon>
        <taxon>Peronosporomycetes</taxon>
        <taxon>Peronosporales</taxon>
        <taxon>Peronosporaceae</taxon>
        <taxon>Phytophthora</taxon>
    </lineage>
</organism>
<accession>A0A225WE08</accession>
<proteinExistence type="predicted"/>